<accession>A0A8S1E1J8</accession>
<keyword evidence="3" id="KW-1185">Reference proteome</keyword>
<gene>
    <name evidence="2" type="ORF">CLODIP_2_CD03765</name>
</gene>
<name>A0A8S1E1J8_9INSE</name>
<feature type="region of interest" description="Disordered" evidence="1">
    <location>
        <begin position="32"/>
        <end position="85"/>
    </location>
</feature>
<feature type="compositionally biased region" description="Basic and acidic residues" evidence="1">
    <location>
        <begin position="49"/>
        <end position="58"/>
    </location>
</feature>
<evidence type="ECO:0000256" key="1">
    <source>
        <dbReference type="SAM" id="MobiDB-lite"/>
    </source>
</evidence>
<reference evidence="2 3" key="1">
    <citation type="submission" date="2020-04" db="EMBL/GenBank/DDBJ databases">
        <authorList>
            <person name="Alioto T."/>
            <person name="Alioto T."/>
            <person name="Gomez Garrido J."/>
        </authorList>
    </citation>
    <scope>NUCLEOTIDE SEQUENCE [LARGE SCALE GENOMIC DNA]</scope>
</reference>
<dbReference type="Proteomes" id="UP000494165">
    <property type="component" value="Unassembled WGS sequence"/>
</dbReference>
<evidence type="ECO:0000313" key="2">
    <source>
        <dbReference type="EMBL" id="CAB3386075.1"/>
    </source>
</evidence>
<dbReference type="AlphaFoldDB" id="A0A8S1E1J8"/>
<organism evidence="2 3">
    <name type="scientific">Cloeon dipterum</name>
    <dbReference type="NCBI Taxonomy" id="197152"/>
    <lineage>
        <taxon>Eukaryota</taxon>
        <taxon>Metazoa</taxon>
        <taxon>Ecdysozoa</taxon>
        <taxon>Arthropoda</taxon>
        <taxon>Hexapoda</taxon>
        <taxon>Insecta</taxon>
        <taxon>Pterygota</taxon>
        <taxon>Palaeoptera</taxon>
        <taxon>Ephemeroptera</taxon>
        <taxon>Pisciforma</taxon>
        <taxon>Baetidae</taxon>
        <taxon>Cloeon</taxon>
    </lineage>
</organism>
<proteinExistence type="predicted"/>
<comment type="caution">
    <text evidence="2">The sequence shown here is derived from an EMBL/GenBank/DDBJ whole genome shotgun (WGS) entry which is preliminary data.</text>
</comment>
<evidence type="ECO:0000313" key="3">
    <source>
        <dbReference type="Proteomes" id="UP000494165"/>
    </source>
</evidence>
<dbReference type="EMBL" id="CADEPI010000452">
    <property type="protein sequence ID" value="CAB3386075.1"/>
    <property type="molecule type" value="Genomic_DNA"/>
</dbReference>
<feature type="compositionally biased region" description="Polar residues" evidence="1">
    <location>
        <begin position="74"/>
        <end position="85"/>
    </location>
</feature>
<sequence>MTVSFSNCVTDTARNVANECPKLLWVVTASRGRRPSVCVSSGDHPATPSDDRYTHTHIEVPSLSRQPEGPHARQQASQPARLTRS</sequence>
<protein>
    <submittedName>
        <fullName evidence="2">Uncharacterized protein</fullName>
    </submittedName>
</protein>